<feature type="domain" description="S1 motif" evidence="4">
    <location>
        <begin position="15"/>
        <end position="86"/>
    </location>
</feature>
<dbReference type="InterPro" id="IPR003029">
    <property type="entry name" value="S1_domain"/>
</dbReference>
<evidence type="ECO:0000256" key="1">
    <source>
        <dbReference type="ARBA" id="ARBA00007223"/>
    </source>
</evidence>
<dbReference type="OrthoDB" id="1685042at2759"/>
<dbReference type="PROSITE" id="PS50126">
    <property type="entry name" value="S1"/>
    <property type="match status" value="1"/>
</dbReference>
<dbReference type="FunCoup" id="L2GIR0">
    <property type="interactions" value="264"/>
</dbReference>
<dbReference type="CDD" id="cd04452">
    <property type="entry name" value="S1_IF2_alpha"/>
    <property type="match status" value="1"/>
</dbReference>
<dbReference type="HOGENOM" id="CLU_033458_0_2_1"/>
<protein>
    <recommendedName>
        <fullName evidence="4">S1 motif domain-containing protein</fullName>
    </recommendedName>
</protein>
<dbReference type="InterPro" id="IPR011488">
    <property type="entry name" value="TIF_2_asu"/>
</dbReference>
<dbReference type="InParanoid" id="L2GIR0"/>
<evidence type="ECO:0000256" key="3">
    <source>
        <dbReference type="ARBA" id="ARBA00022917"/>
    </source>
</evidence>
<dbReference type="FunFam" id="2.40.50.140:FF:000015">
    <property type="entry name" value="Eukaryotic translation initiation factor 2 subunit alpha"/>
    <property type="match status" value="1"/>
</dbReference>
<keyword evidence="6" id="KW-1185">Reference proteome</keyword>
<dbReference type="Pfam" id="PF00575">
    <property type="entry name" value="S1"/>
    <property type="match status" value="1"/>
</dbReference>
<dbReference type="AlphaFoldDB" id="L2GIR0"/>
<evidence type="ECO:0000259" key="4">
    <source>
        <dbReference type="PROSITE" id="PS50126"/>
    </source>
</evidence>
<proteinExistence type="inferred from homology"/>
<dbReference type="PANTHER" id="PTHR10602">
    <property type="entry name" value="EUKARYOTIC TRANSLATION INITIATION FACTOR 2 SUBUNIT 1"/>
    <property type="match status" value="1"/>
</dbReference>
<dbReference type="InterPro" id="IPR024054">
    <property type="entry name" value="TIF2_asu_middle_sf"/>
</dbReference>
<dbReference type="InterPro" id="IPR012340">
    <property type="entry name" value="NA-bd_OB-fold"/>
</dbReference>
<evidence type="ECO:0000313" key="5">
    <source>
        <dbReference type="EMBL" id="ELA40766.1"/>
    </source>
</evidence>
<dbReference type="Proteomes" id="UP000011082">
    <property type="component" value="Unassembled WGS sequence"/>
</dbReference>
<dbReference type="SUPFAM" id="SSF50249">
    <property type="entry name" value="Nucleic acid-binding proteins"/>
    <property type="match status" value="1"/>
</dbReference>
<dbReference type="Gene3D" id="1.10.150.190">
    <property type="entry name" value="Translation initiation factor 2, subunit 1, domain 2"/>
    <property type="match status" value="1"/>
</dbReference>
<dbReference type="VEuPathDB" id="MicrosporidiaDB:VICG_02197"/>
<organism evidence="5 6">
    <name type="scientific">Vittaforma corneae (strain ATCC 50505)</name>
    <name type="common">Microsporidian parasite</name>
    <name type="synonym">Nosema corneum</name>
    <dbReference type="NCBI Taxonomy" id="993615"/>
    <lineage>
        <taxon>Eukaryota</taxon>
        <taxon>Fungi</taxon>
        <taxon>Fungi incertae sedis</taxon>
        <taxon>Microsporidia</taxon>
        <taxon>Nosematidae</taxon>
        <taxon>Vittaforma</taxon>
    </lineage>
</organism>
<dbReference type="GO" id="GO:0003723">
    <property type="term" value="F:RNA binding"/>
    <property type="evidence" value="ECO:0007669"/>
    <property type="project" value="InterPro"/>
</dbReference>
<dbReference type="EMBL" id="JH370258">
    <property type="protein sequence ID" value="ELA40766.1"/>
    <property type="molecule type" value="Genomic_DNA"/>
</dbReference>
<dbReference type="GeneID" id="19882907"/>
<keyword evidence="3" id="KW-0648">Protein biosynthesis</keyword>
<dbReference type="RefSeq" id="XP_007605642.1">
    <property type="nucleotide sequence ID" value="XM_007605580.1"/>
</dbReference>
<dbReference type="PANTHER" id="PTHR10602:SF0">
    <property type="entry name" value="EUKARYOTIC TRANSLATION INITIATION FACTOR 2 SUBUNIT 1"/>
    <property type="match status" value="1"/>
</dbReference>
<dbReference type="SUPFAM" id="SSF116742">
    <property type="entry name" value="eIF2alpha middle domain-like"/>
    <property type="match status" value="1"/>
</dbReference>
<dbReference type="GO" id="GO:0043022">
    <property type="term" value="F:ribosome binding"/>
    <property type="evidence" value="ECO:0007669"/>
    <property type="project" value="TreeGrafter"/>
</dbReference>
<keyword evidence="2" id="KW-0396">Initiation factor</keyword>
<dbReference type="STRING" id="993615.L2GIR0"/>
<accession>L2GIR0</accession>
<reference evidence="6" key="1">
    <citation type="submission" date="2011-05" db="EMBL/GenBank/DDBJ databases">
        <title>The genome sequence of Vittaforma corneae strain ATCC 50505.</title>
        <authorList>
            <consortium name="The Broad Institute Genome Sequencing Platform"/>
            <person name="Cuomo C."/>
            <person name="Didier E."/>
            <person name="Bowers L."/>
            <person name="Young S.K."/>
            <person name="Zeng Q."/>
            <person name="Gargeya S."/>
            <person name="Fitzgerald M."/>
            <person name="Haas B."/>
            <person name="Abouelleil A."/>
            <person name="Alvarado L."/>
            <person name="Arachchi H.M."/>
            <person name="Berlin A."/>
            <person name="Chapman S.B."/>
            <person name="Gearin G."/>
            <person name="Goldberg J."/>
            <person name="Griggs A."/>
            <person name="Gujja S."/>
            <person name="Hansen M."/>
            <person name="Heiman D."/>
            <person name="Howarth C."/>
            <person name="Larimer J."/>
            <person name="Lui A."/>
            <person name="MacDonald P.J.P."/>
            <person name="McCowen C."/>
            <person name="Montmayeur A."/>
            <person name="Murphy C."/>
            <person name="Neiman D."/>
            <person name="Pearson M."/>
            <person name="Priest M."/>
            <person name="Roberts A."/>
            <person name="Saif S."/>
            <person name="Shea T."/>
            <person name="Sisk P."/>
            <person name="Stolte C."/>
            <person name="Sykes S."/>
            <person name="Wortman J."/>
            <person name="Nusbaum C."/>
            <person name="Birren B."/>
        </authorList>
    </citation>
    <scope>NUCLEOTIDE SEQUENCE [LARGE SCALE GENOMIC DNA]</scope>
    <source>
        <strain evidence="6">ATCC 50505</strain>
    </source>
</reference>
<name>L2GIR0_VITCO</name>
<dbReference type="Gene3D" id="2.40.50.140">
    <property type="entry name" value="Nucleic acid-binding proteins"/>
    <property type="match status" value="1"/>
</dbReference>
<sequence>MFECRIRKNKFPRDGEIVIGKIASVKNDVVAVELLEYGNISGLILASELSRKRFKTVAQVAKVGNVEVCQVLTVEEDKGFVDLSLKRVSDKEKQECRDSFSRAKLAYQIVAKASKLSGQSIKDVYETWAYGKEDEYGSLFSYFVHAKSNIGILDSEPNGECFKRIIEEQFMASSFKVRADVDVTCARERGAGNQGGI</sequence>
<dbReference type="Pfam" id="PF07541">
    <property type="entry name" value="EIF_2_alpha"/>
    <property type="match status" value="1"/>
</dbReference>
<evidence type="ECO:0000313" key="6">
    <source>
        <dbReference type="Proteomes" id="UP000011082"/>
    </source>
</evidence>
<gene>
    <name evidence="5" type="ORF">VICG_02197</name>
</gene>
<dbReference type="GO" id="GO:0003743">
    <property type="term" value="F:translation initiation factor activity"/>
    <property type="evidence" value="ECO:0007669"/>
    <property type="project" value="UniProtKB-KW"/>
</dbReference>
<dbReference type="SMART" id="SM00316">
    <property type="entry name" value="S1"/>
    <property type="match status" value="1"/>
</dbReference>
<dbReference type="InterPro" id="IPR044126">
    <property type="entry name" value="S1_IF2_alpha"/>
</dbReference>
<evidence type="ECO:0000256" key="2">
    <source>
        <dbReference type="ARBA" id="ARBA00022540"/>
    </source>
</evidence>
<comment type="similarity">
    <text evidence="1">Belongs to the eIF-2-alpha family.</text>
</comment>